<feature type="transmembrane region" description="Helical" evidence="8">
    <location>
        <begin position="97"/>
        <end position="119"/>
    </location>
</feature>
<dbReference type="InterPro" id="IPR003864">
    <property type="entry name" value="CSC1/OSCA1-like_7TM"/>
</dbReference>
<keyword evidence="5 8" id="KW-1133">Transmembrane helix</keyword>
<dbReference type="OMA" id="HCHHEER"/>
<gene>
    <name evidence="12" type="ORF">KFL_003190100</name>
</gene>
<feature type="domain" description="CSC1/OSCA1-like N-terminal transmembrane" evidence="10">
    <location>
        <begin position="8"/>
        <end position="177"/>
    </location>
</feature>
<evidence type="ECO:0000259" key="11">
    <source>
        <dbReference type="Pfam" id="PF14703"/>
    </source>
</evidence>
<keyword evidence="3" id="KW-0813">Transport</keyword>
<evidence type="ECO:0000256" key="2">
    <source>
        <dbReference type="ARBA" id="ARBA00007779"/>
    </source>
</evidence>
<evidence type="ECO:0000259" key="10">
    <source>
        <dbReference type="Pfam" id="PF13967"/>
    </source>
</evidence>
<feature type="transmembrane region" description="Helical" evidence="8">
    <location>
        <begin position="626"/>
        <end position="648"/>
    </location>
</feature>
<dbReference type="EMBL" id="DF237268">
    <property type="protein sequence ID" value="GAQ86899.1"/>
    <property type="molecule type" value="Genomic_DNA"/>
</dbReference>
<evidence type="ECO:0000256" key="8">
    <source>
        <dbReference type="SAM" id="Phobius"/>
    </source>
</evidence>
<dbReference type="Pfam" id="PF13967">
    <property type="entry name" value="RSN1_TM"/>
    <property type="match status" value="1"/>
</dbReference>
<feature type="transmembrane region" description="Helical" evidence="8">
    <location>
        <begin position="654"/>
        <end position="672"/>
    </location>
</feature>
<evidence type="ECO:0000256" key="4">
    <source>
        <dbReference type="ARBA" id="ARBA00022692"/>
    </source>
</evidence>
<evidence type="ECO:0000256" key="3">
    <source>
        <dbReference type="ARBA" id="ARBA00022448"/>
    </source>
</evidence>
<reference evidence="12 13" key="1">
    <citation type="journal article" date="2014" name="Nat. Commun.">
        <title>Klebsormidium flaccidum genome reveals primary factors for plant terrestrial adaptation.</title>
        <authorList>
            <person name="Hori K."/>
            <person name="Maruyama F."/>
            <person name="Fujisawa T."/>
            <person name="Togashi T."/>
            <person name="Yamamoto N."/>
            <person name="Seo M."/>
            <person name="Sato S."/>
            <person name="Yamada T."/>
            <person name="Mori H."/>
            <person name="Tajima N."/>
            <person name="Moriyama T."/>
            <person name="Ikeuchi M."/>
            <person name="Watanabe M."/>
            <person name="Wada H."/>
            <person name="Kobayashi K."/>
            <person name="Saito M."/>
            <person name="Masuda T."/>
            <person name="Sasaki-Sekimoto Y."/>
            <person name="Mashiguchi K."/>
            <person name="Awai K."/>
            <person name="Shimojima M."/>
            <person name="Masuda S."/>
            <person name="Iwai M."/>
            <person name="Nobusawa T."/>
            <person name="Narise T."/>
            <person name="Kondo S."/>
            <person name="Saito H."/>
            <person name="Sato R."/>
            <person name="Murakawa M."/>
            <person name="Ihara Y."/>
            <person name="Oshima-Yamada Y."/>
            <person name="Ohtaka K."/>
            <person name="Satoh M."/>
            <person name="Sonobe K."/>
            <person name="Ishii M."/>
            <person name="Ohtani R."/>
            <person name="Kanamori-Sato M."/>
            <person name="Honoki R."/>
            <person name="Miyazaki D."/>
            <person name="Mochizuki H."/>
            <person name="Umetsu J."/>
            <person name="Higashi K."/>
            <person name="Shibata D."/>
            <person name="Kamiya Y."/>
            <person name="Sato N."/>
            <person name="Nakamura Y."/>
            <person name="Tabata S."/>
            <person name="Ida S."/>
            <person name="Kurokawa K."/>
            <person name="Ohta H."/>
        </authorList>
    </citation>
    <scope>NUCLEOTIDE SEQUENCE [LARGE SCALE GENOMIC DNA]</scope>
    <source>
        <strain evidence="12 13">NIES-2285</strain>
    </source>
</reference>
<name>A0A1Y1IBU5_KLENI</name>
<protein>
    <submittedName>
        <fullName evidence="12">Early-responsive to dehydration stress-related protein</fullName>
    </submittedName>
</protein>
<dbReference type="Pfam" id="PF14703">
    <property type="entry name" value="PHM7_cyt"/>
    <property type="match status" value="1"/>
</dbReference>
<evidence type="ECO:0000256" key="7">
    <source>
        <dbReference type="SAM" id="MobiDB-lite"/>
    </source>
</evidence>
<evidence type="ECO:0000256" key="1">
    <source>
        <dbReference type="ARBA" id="ARBA00004141"/>
    </source>
</evidence>
<dbReference type="GO" id="GO:0005886">
    <property type="term" value="C:plasma membrane"/>
    <property type="evidence" value="ECO:0000318"/>
    <property type="project" value="GO_Central"/>
</dbReference>
<feature type="transmembrane region" description="Helical" evidence="8">
    <location>
        <begin position="377"/>
        <end position="401"/>
    </location>
</feature>
<dbReference type="Pfam" id="PF02714">
    <property type="entry name" value="RSN1_7TM"/>
    <property type="match status" value="1"/>
</dbReference>
<dbReference type="GO" id="GO:0005227">
    <property type="term" value="F:calcium-activated cation channel activity"/>
    <property type="evidence" value="ECO:0000318"/>
    <property type="project" value="GO_Central"/>
</dbReference>
<feature type="domain" description="CSC1/OSCA1-like 7TM region" evidence="9">
    <location>
        <begin position="375"/>
        <end position="645"/>
    </location>
</feature>
<feature type="region of interest" description="Disordered" evidence="7">
    <location>
        <begin position="744"/>
        <end position="785"/>
    </location>
</feature>
<evidence type="ECO:0000313" key="13">
    <source>
        <dbReference type="Proteomes" id="UP000054558"/>
    </source>
</evidence>
<organism evidence="12 13">
    <name type="scientific">Klebsormidium nitens</name>
    <name type="common">Green alga</name>
    <name type="synonym">Ulothrix nitens</name>
    <dbReference type="NCBI Taxonomy" id="105231"/>
    <lineage>
        <taxon>Eukaryota</taxon>
        <taxon>Viridiplantae</taxon>
        <taxon>Streptophyta</taxon>
        <taxon>Klebsormidiophyceae</taxon>
        <taxon>Klebsormidiales</taxon>
        <taxon>Klebsormidiaceae</taxon>
        <taxon>Klebsormidium</taxon>
    </lineage>
</organism>
<dbReference type="InterPro" id="IPR032880">
    <property type="entry name" value="CSC1/OSCA1-like_N"/>
</dbReference>
<comment type="similarity">
    <text evidence="2">Belongs to the CSC1 (TC 1.A.17) family.</text>
</comment>
<sequence length="785" mass="88523">MGSDLENLGVAAGINLGLATIFIAAYSVAIKMPINTRVYFPALLQRDPSKFKETGKTGLERFMLNLRLLDWLHGALKMPEEELIATAGLDAVVVLRVFFFSMKMLFPMALWGAIVLIPINKTDNNVQQQHAVNPKSSFSAVDQLSLSNVQDRSDRMWAHLLSAYMFAFWAYYCLWKEYEYITRLRLGYMADLQPQPDQFTVLTTEIPKVDAQSSETMSQRVARYFRVQYPDIYFAHNVVINANPLWALVNKRDKTANKVDALRIKMERKPRKGRPMHRTGFLGLRGPKVDSIDFYEKELSQLREEAATESGIIQSSQKRVVNAAFVTFRNRWGAAVAAQTQVSKNPQLWITSWAPEPRDVYWPNLGMSKWHQGLRRLAVGTAVFFLVFFYMVPISLVQSLANLDSLRHIGTPVKEIVDVPVIAGFVSGFLPGLVLKLFLALLPLLLRTMSTFEGHPSTSTIVRQAAIKVYYFQLVNVFFGSILTGSLFEQLRSFVSQPTKLPETLGNAIPTKSSFFITYIMVDGWAGFPAELLRLFPLLLYHLRVALFVVTDKDRENAMNLQRLHYEELLPSLLFYILLGLVYAPIAPLLLPFLLLFLVIGYVVYKNQIINVYERQYESSAGLWPFVANRVIVALLVAQITLLGVLSLKLASKVAPFAVPLPVLTLVYSVWLRDRFEPNFSRYPLESANEKDVIDSVKYPSWDLRDISDAAYTHPALAKGLTLDAAIPSVEELKEQQLVPVKAKYRRASNPASAASTPRTSRAPSPTRNGAHVTTEDELDPGDKV</sequence>
<evidence type="ECO:0000259" key="9">
    <source>
        <dbReference type="Pfam" id="PF02714"/>
    </source>
</evidence>
<dbReference type="STRING" id="105231.A0A1Y1IBU5"/>
<evidence type="ECO:0000313" key="12">
    <source>
        <dbReference type="EMBL" id="GAQ86899.1"/>
    </source>
</evidence>
<keyword evidence="13" id="KW-1185">Reference proteome</keyword>
<dbReference type="PANTHER" id="PTHR13018:SF5">
    <property type="entry name" value="RE44586P"/>
    <property type="match status" value="1"/>
</dbReference>
<evidence type="ECO:0000256" key="6">
    <source>
        <dbReference type="ARBA" id="ARBA00023136"/>
    </source>
</evidence>
<dbReference type="AlphaFoldDB" id="A0A1Y1IBU5"/>
<keyword evidence="4 8" id="KW-0812">Transmembrane</keyword>
<dbReference type="InterPro" id="IPR045122">
    <property type="entry name" value="Csc1-like"/>
</dbReference>
<feature type="transmembrane region" description="Helical" evidence="8">
    <location>
        <begin position="12"/>
        <end position="30"/>
    </location>
</feature>
<dbReference type="InterPro" id="IPR027815">
    <property type="entry name" value="CSC1/OSCA1-like_cyt"/>
</dbReference>
<feature type="transmembrane region" description="Helical" evidence="8">
    <location>
        <begin position="467"/>
        <end position="488"/>
    </location>
</feature>
<dbReference type="PANTHER" id="PTHR13018">
    <property type="entry name" value="PROBABLE MEMBRANE PROTEIN DUF221-RELATED"/>
    <property type="match status" value="1"/>
</dbReference>
<feature type="transmembrane region" description="Helical" evidence="8">
    <location>
        <begin position="573"/>
        <end position="605"/>
    </location>
</feature>
<feature type="domain" description="CSC1/OSCA1-like cytosolic" evidence="11">
    <location>
        <begin position="198"/>
        <end position="364"/>
    </location>
</feature>
<proteinExistence type="inferred from homology"/>
<dbReference type="OrthoDB" id="1689567at2759"/>
<feature type="transmembrane region" description="Helical" evidence="8">
    <location>
        <begin position="421"/>
        <end position="446"/>
    </location>
</feature>
<feature type="transmembrane region" description="Helical" evidence="8">
    <location>
        <begin position="156"/>
        <end position="175"/>
    </location>
</feature>
<feature type="compositionally biased region" description="Low complexity" evidence="7">
    <location>
        <begin position="748"/>
        <end position="769"/>
    </location>
</feature>
<feature type="compositionally biased region" description="Acidic residues" evidence="7">
    <location>
        <begin position="776"/>
        <end position="785"/>
    </location>
</feature>
<accession>A0A1Y1IBU5</accession>
<keyword evidence="6 8" id="KW-0472">Membrane</keyword>
<evidence type="ECO:0000256" key="5">
    <source>
        <dbReference type="ARBA" id="ARBA00022989"/>
    </source>
</evidence>
<comment type="subcellular location">
    <subcellularLocation>
        <location evidence="1">Membrane</location>
        <topology evidence="1">Multi-pass membrane protein</topology>
    </subcellularLocation>
</comment>
<dbReference type="Proteomes" id="UP000054558">
    <property type="component" value="Unassembled WGS sequence"/>
</dbReference>